<gene>
    <name evidence="1" type="ORF">B0X71_08420</name>
</gene>
<accession>A0A1Q2L3Q9</accession>
<reference evidence="1 2" key="1">
    <citation type="submission" date="2017-02" db="EMBL/GenBank/DDBJ databases">
        <title>The complete genomic sequence of a novel cold adapted crude oil-degrading bacterium Planococcus qaidamina Y42.</title>
        <authorList>
            <person name="Yang R."/>
        </authorList>
    </citation>
    <scope>NUCLEOTIDE SEQUENCE [LARGE SCALE GENOMIC DNA]</scope>
    <source>
        <strain evidence="1 2">Y42</strain>
    </source>
</reference>
<dbReference type="Proteomes" id="UP000188184">
    <property type="component" value="Chromosome"/>
</dbReference>
<dbReference type="KEGG" id="pmar:B0X71_08420"/>
<keyword evidence="2" id="KW-1185">Reference proteome</keyword>
<name>A0A1Q2L3Q9_9BACL</name>
<evidence type="ECO:0000313" key="2">
    <source>
        <dbReference type="Proteomes" id="UP000188184"/>
    </source>
</evidence>
<sequence length="116" mass="12936">MDNVRAEEFEGLDAVVIMEPALPEAAKPEFAAVYEDSPIPFFFADSETIIYAFLDEQVDYGETLETEPGEYLMGAFNGTTISLGLYNDIKSKETIASAYNRLFKIIETAKETGNFK</sequence>
<dbReference type="EMBL" id="CP019640">
    <property type="protein sequence ID" value="AQQ55053.1"/>
    <property type="molecule type" value="Genomic_DNA"/>
</dbReference>
<evidence type="ECO:0000313" key="1">
    <source>
        <dbReference type="EMBL" id="AQQ55053.1"/>
    </source>
</evidence>
<protein>
    <submittedName>
        <fullName evidence="1">Uncharacterized protein</fullName>
    </submittedName>
</protein>
<organism evidence="1 2">
    <name type="scientific">Planococcus lenghuensis</name>
    <dbReference type="NCBI Taxonomy" id="2213202"/>
    <lineage>
        <taxon>Bacteria</taxon>
        <taxon>Bacillati</taxon>
        <taxon>Bacillota</taxon>
        <taxon>Bacilli</taxon>
        <taxon>Bacillales</taxon>
        <taxon>Caryophanaceae</taxon>
        <taxon>Planococcus</taxon>
    </lineage>
</organism>
<proteinExistence type="predicted"/>
<dbReference type="AlphaFoldDB" id="A0A1Q2L3Q9"/>